<proteinExistence type="predicted"/>
<evidence type="ECO:0000256" key="2">
    <source>
        <dbReference type="SAM" id="SignalP"/>
    </source>
</evidence>
<feature type="coiled-coil region" evidence="1">
    <location>
        <begin position="26"/>
        <end position="63"/>
    </location>
</feature>
<evidence type="ECO:0000313" key="5">
    <source>
        <dbReference type="Proteomes" id="UP000006637"/>
    </source>
</evidence>
<dbReference type="AlphaFoldDB" id="Q1AR66"/>
<gene>
    <name evidence="4" type="ordered locus">Rxyl_3208</name>
</gene>
<dbReference type="eggNOG" id="COG0741">
    <property type="taxonomic scope" value="Bacteria"/>
</dbReference>
<dbReference type="RefSeq" id="WP_011566117.1">
    <property type="nucleotide sequence ID" value="NC_008148.1"/>
</dbReference>
<dbReference type="PANTHER" id="PTHR30163">
    <property type="entry name" value="MEMBRANE-BOUND LYTIC MUREIN TRANSGLYCOSYLASE B"/>
    <property type="match status" value="1"/>
</dbReference>
<evidence type="ECO:0000259" key="3">
    <source>
        <dbReference type="Pfam" id="PF13406"/>
    </source>
</evidence>
<keyword evidence="2" id="KW-0732">Signal</keyword>
<dbReference type="CDD" id="cd13399">
    <property type="entry name" value="Slt35-like"/>
    <property type="match status" value="1"/>
</dbReference>
<feature type="chain" id="PRO_5004187746" evidence="2">
    <location>
        <begin position="26"/>
        <end position="387"/>
    </location>
</feature>
<dbReference type="PANTHER" id="PTHR30163:SF8">
    <property type="entry name" value="LYTIC MUREIN TRANSGLYCOSYLASE"/>
    <property type="match status" value="1"/>
</dbReference>
<dbReference type="STRING" id="266117.Rxyl_3208"/>
<keyword evidence="5" id="KW-1185">Reference proteome</keyword>
<dbReference type="Gene3D" id="1.10.530.10">
    <property type="match status" value="1"/>
</dbReference>
<dbReference type="CAZy" id="GH23">
    <property type="family name" value="Glycoside Hydrolase Family 23"/>
</dbReference>
<dbReference type="GO" id="GO:0008933">
    <property type="term" value="F:peptidoglycan lytic transglycosylase activity"/>
    <property type="evidence" value="ECO:0007669"/>
    <property type="project" value="TreeGrafter"/>
</dbReference>
<reference evidence="4 5" key="1">
    <citation type="submission" date="2006-06" db="EMBL/GenBank/DDBJ databases">
        <title>Complete sequence of Rubrobacter xylanophilus DSM 9941.</title>
        <authorList>
            <consortium name="US DOE Joint Genome Institute"/>
            <person name="Copeland A."/>
            <person name="Lucas S."/>
            <person name="Lapidus A."/>
            <person name="Barry K."/>
            <person name="Detter J.C."/>
            <person name="Glavina del Rio T."/>
            <person name="Hammon N."/>
            <person name="Israni S."/>
            <person name="Dalin E."/>
            <person name="Tice H."/>
            <person name="Pitluck S."/>
            <person name="Munk A.C."/>
            <person name="Brettin T."/>
            <person name="Bruce D."/>
            <person name="Han C."/>
            <person name="Tapia R."/>
            <person name="Gilna P."/>
            <person name="Schmutz J."/>
            <person name="Larimer F."/>
            <person name="Land M."/>
            <person name="Hauser L."/>
            <person name="Kyrpides N."/>
            <person name="Lykidis A."/>
            <person name="da Costa M.S."/>
            <person name="Rainey F.A."/>
            <person name="Empadinhas N."/>
            <person name="Jolivet E."/>
            <person name="Battista J.R."/>
            <person name="Richardson P."/>
        </authorList>
    </citation>
    <scope>NUCLEOTIDE SEQUENCE [LARGE SCALE GENOMIC DNA]</scope>
    <source>
        <strain evidence="5">DSM 9941 / NBRC 16129 / PRD-1</strain>
    </source>
</reference>
<dbReference type="KEGG" id="rxy:Rxyl_3208"/>
<dbReference type="SUPFAM" id="SSF53955">
    <property type="entry name" value="Lysozyme-like"/>
    <property type="match status" value="1"/>
</dbReference>
<dbReference type="InterPro" id="IPR023346">
    <property type="entry name" value="Lysozyme-like_dom_sf"/>
</dbReference>
<feature type="coiled-coil region" evidence="1">
    <location>
        <begin position="152"/>
        <end position="225"/>
    </location>
</feature>
<name>Q1AR66_RUBXD</name>
<evidence type="ECO:0000313" key="4">
    <source>
        <dbReference type="EMBL" id="ABG06112.1"/>
    </source>
</evidence>
<dbReference type="Proteomes" id="UP000006637">
    <property type="component" value="Chromosome"/>
</dbReference>
<feature type="domain" description="Transglycosylase SLT" evidence="3">
    <location>
        <begin position="296"/>
        <end position="345"/>
    </location>
</feature>
<dbReference type="HOGENOM" id="CLU_713486_0_0_11"/>
<organism evidence="4 5">
    <name type="scientific">Rubrobacter xylanophilus (strain DSM 9941 / JCM 11954 / NBRC 16129 / PRD-1)</name>
    <dbReference type="NCBI Taxonomy" id="266117"/>
    <lineage>
        <taxon>Bacteria</taxon>
        <taxon>Bacillati</taxon>
        <taxon>Actinomycetota</taxon>
        <taxon>Rubrobacteria</taxon>
        <taxon>Rubrobacterales</taxon>
        <taxon>Rubrobacteraceae</taxon>
        <taxon>Rubrobacter</taxon>
    </lineage>
</organism>
<accession>Q1AR66</accession>
<evidence type="ECO:0000256" key="1">
    <source>
        <dbReference type="SAM" id="Coils"/>
    </source>
</evidence>
<dbReference type="InterPro" id="IPR031304">
    <property type="entry name" value="SLT_2"/>
</dbReference>
<dbReference type="EMBL" id="CP000386">
    <property type="protein sequence ID" value="ABG06112.1"/>
    <property type="molecule type" value="Genomic_DNA"/>
</dbReference>
<dbReference type="InterPro" id="IPR043426">
    <property type="entry name" value="MltB-like"/>
</dbReference>
<sequence length="387" mass="44029">MLGRGFALCLCLAALLLCAAADRTAAQGEKRLEDRLQRQQAALEEKISRISRLGERLEKAQSAADRSRYRLQDLHQDISRLDHSLRAQRKARLRAEKRYRAAAVAAYKGQSYESLELLIQNALKSGDWQERLEVAGRFLLVLREGREILEAYERHERILGDMRRQLSRKRQEYRRLLAVREREVGELRRRERRLEAAIRGLEASREATRERLRELRREERLAREAAATGWDVGARRAELDLVEREKVVAKPAGNLPEEEYMRLYRRAAREYGFGEDWYVLAAVGRVESDHGRRMGPSAAGALGPMQFLPSTWLRAGVDGDGDGVANIMDPADAIPAAARYLRDAGAPEDWHAALYAYNRAGWYVREVLAVAEAYRLMFGDAGAGPYA</sequence>
<dbReference type="GO" id="GO:0009253">
    <property type="term" value="P:peptidoglycan catabolic process"/>
    <property type="evidence" value="ECO:0007669"/>
    <property type="project" value="TreeGrafter"/>
</dbReference>
<protein>
    <submittedName>
        <fullName evidence="4">Lytic transglycosylase, catalytic</fullName>
    </submittedName>
</protein>
<keyword evidence="1" id="KW-0175">Coiled coil</keyword>
<feature type="signal peptide" evidence="2">
    <location>
        <begin position="1"/>
        <end position="25"/>
    </location>
</feature>
<dbReference type="Pfam" id="PF13406">
    <property type="entry name" value="SLT_2"/>
    <property type="match status" value="1"/>
</dbReference>